<dbReference type="AlphaFoldDB" id="A0A7E4VFJ4"/>
<name>A0A7E4VFJ4_PANRE</name>
<feature type="region of interest" description="Disordered" evidence="1">
    <location>
        <begin position="1"/>
        <end position="24"/>
    </location>
</feature>
<evidence type="ECO:0000256" key="1">
    <source>
        <dbReference type="SAM" id="MobiDB-lite"/>
    </source>
</evidence>
<proteinExistence type="predicted"/>
<evidence type="ECO:0000313" key="2">
    <source>
        <dbReference type="Proteomes" id="UP000492821"/>
    </source>
</evidence>
<evidence type="ECO:0000313" key="3">
    <source>
        <dbReference type="WBParaSite" id="Pan_g20298.t1"/>
    </source>
</evidence>
<organism evidence="2 3">
    <name type="scientific">Panagrellus redivivus</name>
    <name type="common">Microworm</name>
    <dbReference type="NCBI Taxonomy" id="6233"/>
    <lineage>
        <taxon>Eukaryota</taxon>
        <taxon>Metazoa</taxon>
        <taxon>Ecdysozoa</taxon>
        <taxon>Nematoda</taxon>
        <taxon>Chromadorea</taxon>
        <taxon>Rhabditida</taxon>
        <taxon>Tylenchina</taxon>
        <taxon>Panagrolaimomorpha</taxon>
        <taxon>Panagrolaimoidea</taxon>
        <taxon>Panagrolaimidae</taxon>
        <taxon>Panagrellus</taxon>
    </lineage>
</organism>
<reference evidence="3" key="2">
    <citation type="submission" date="2020-10" db="UniProtKB">
        <authorList>
            <consortium name="WormBaseParasite"/>
        </authorList>
    </citation>
    <scope>IDENTIFICATION</scope>
</reference>
<protein>
    <submittedName>
        <fullName evidence="3">Uncharacterized protein</fullName>
    </submittedName>
</protein>
<accession>A0A7E4VFJ4</accession>
<sequence>MRNEQNNDNEESGSREGIAGSRMPSALQSLPPWVIQPGWFCSSQLHRHPVNRAYRPPKCSFGSRTSESSSAATIFKRQPSLLALCASEHASKSTHGFLFSPSY</sequence>
<keyword evidence="2" id="KW-1185">Reference proteome</keyword>
<reference evidence="2" key="1">
    <citation type="journal article" date="2013" name="Genetics">
        <title>The draft genome and transcriptome of Panagrellus redivivus are shaped by the harsh demands of a free-living lifestyle.</title>
        <authorList>
            <person name="Srinivasan J."/>
            <person name="Dillman A.R."/>
            <person name="Macchietto M.G."/>
            <person name="Heikkinen L."/>
            <person name="Lakso M."/>
            <person name="Fracchia K.M."/>
            <person name="Antoshechkin I."/>
            <person name="Mortazavi A."/>
            <person name="Wong G."/>
            <person name="Sternberg P.W."/>
        </authorList>
    </citation>
    <scope>NUCLEOTIDE SEQUENCE [LARGE SCALE GENOMIC DNA]</scope>
    <source>
        <strain evidence="2">MT8872</strain>
    </source>
</reference>
<dbReference type="WBParaSite" id="Pan_g20298.t1">
    <property type="protein sequence ID" value="Pan_g20298.t1"/>
    <property type="gene ID" value="Pan_g20298"/>
</dbReference>
<dbReference type="Proteomes" id="UP000492821">
    <property type="component" value="Unassembled WGS sequence"/>
</dbReference>